<proteinExistence type="predicted"/>
<comment type="caution">
    <text evidence="1">The sequence shown here is derived from an EMBL/GenBank/DDBJ whole genome shotgun (WGS) entry which is preliminary data.</text>
</comment>
<keyword evidence="2" id="KW-1185">Reference proteome</keyword>
<dbReference type="AlphaFoldDB" id="A0A5C7GSM7"/>
<gene>
    <name evidence="1" type="ORF">EZV62_027055</name>
</gene>
<accession>A0A5C7GSM7</accession>
<protein>
    <recommendedName>
        <fullName evidence="3">Diacylglycerol O-acyltransferase</fullName>
    </recommendedName>
</protein>
<organism evidence="1 2">
    <name type="scientific">Acer yangbiense</name>
    <dbReference type="NCBI Taxonomy" id="1000413"/>
    <lineage>
        <taxon>Eukaryota</taxon>
        <taxon>Viridiplantae</taxon>
        <taxon>Streptophyta</taxon>
        <taxon>Embryophyta</taxon>
        <taxon>Tracheophyta</taxon>
        <taxon>Spermatophyta</taxon>
        <taxon>Magnoliopsida</taxon>
        <taxon>eudicotyledons</taxon>
        <taxon>Gunneridae</taxon>
        <taxon>Pentapetalae</taxon>
        <taxon>rosids</taxon>
        <taxon>malvids</taxon>
        <taxon>Sapindales</taxon>
        <taxon>Sapindaceae</taxon>
        <taxon>Hippocastanoideae</taxon>
        <taxon>Acereae</taxon>
        <taxon>Acer</taxon>
    </lineage>
</organism>
<reference evidence="2" key="1">
    <citation type="journal article" date="2019" name="Gigascience">
        <title>De novo genome assembly of the endangered Acer yangbiense, a plant species with extremely small populations endemic to Yunnan Province, China.</title>
        <authorList>
            <person name="Yang J."/>
            <person name="Wariss H.M."/>
            <person name="Tao L."/>
            <person name="Zhang R."/>
            <person name="Yun Q."/>
            <person name="Hollingsworth P."/>
            <person name="Dao Z."/>
            <person name="Luo G."/>
            <person name="Guo H."/>
            <person name="Ma Y."/>
            <person name="Sun W."/>
        </authorList>
    </citation>
    <scope>NUCLEOTIDE SEQUENCE [LARGE SCALE GENOMIC DNA]</scope>
    <source>
        <strain evidence="2">cv. Malutang</strain>
    </source>
</reference>
<evidence type="ECO:0008006" key="3">
    <source>
        <dbReference type="Google" id="ProtNLM"/>
    </source>
</evidence>
<dbReference type="EMBL" id="VAHF01000013">
    <property type="protein sequence ID" value="TXG47761.1"/>
    <property type="molecule type" value="Genomic_DNA"/>
</dbReference>
<dbReference type="OrthoDB" id="1747503at2759"/>
<evidence type="ECO:0000313" key="1">
    <source>
        <dbReference type="EMBL" id="TXG47761.1"/>
    </source>
</evidence>
<name>A0A5C7GSM7_9ROSI</name>
<sequence length="83" mass="9159">MSIPMWDLHLLNLKTSNAETVAVLRVHHSLGDDVDVAVDVATRRQGQRTRCDEEGVMFDKGEVDDGGWRDGNSKMMLAAMAGM</sequence>
<evidence type="ECO:0000313" key="2">
    <source>
        <dbReference type="Proteomes" id="UP000323000"/>
    </source>
</evidence>
<dbReference type="Proteomes" id="UP000323000">
    <property type="component" value="Chromosome 13"/>
</dbReference>